<keyword evidence="6 7" id="KW-0472">Membrane</keyword>
<keyword evidence="5 7" id="KW-1133">Transmembrane helix</keyword>
<feature type="domain" description="ABC transmembrane type-1" evidence="8">
    <location>
        <begin position="59"/>
        <end position="252"/>
    </location>
</feature>
<evidence type="ECO:0000256" key="3">
    <source>
        <dbReference type="ARBA" id="ARBA00022475"/>
    </source>
</evidence>
<comment type="similarity">
    <text evidence="7">Belongs to the binding-protein-dependent transport system permease family.</text>
</comment>
<evidence type="ECO:0000256" key="1">
    <source>
        <dbReference type="ARBA" id="ARBA00004651"/>
    </source>
</evidence>
<reference evidence="9 10" key="1">
    <citation type="submission" date="2018-12" db="EMBL/GenBank/DDBJ databases">
        <authorList>
            <person name="Li F."/>
        </authorList>
    </citation>
    <scope>NUCLEOTIDE SEQUENCE [LARGE SCALE GENOMIC DNA]</scope>
    <source>
        <strain evidence="9 10">8H24J-4-2</strain>
    </source>
</reference>
<feature type="transmembrane region" description="Helical" evidence="7">
    <location>
        <begin position="12"/>
        <end position="34"/>
    </location>
</feature>
<dbReference type="PANTHER" id="PTHR32243">
    <property type="entry name" value="MALTOSE TRANSPORT SYSTEM PERMEASE-RELATED"/>
    <property type="match status" value="1"/>
</dbReference>
<name>A0A444QD56_9MICO</name>
<dbReference type="Gene3D" id="1.10.3720.10">
    <property type="entry name" value="MetI-like"/>
    <property type="match status" value="1"/>
</dbReference>
<organism evidence="9 10">
    <name type="scientific">Labedella populi</name>
    <dbReference type="NCBI Taxonomy" id="2498850"/>
    <lineage>
        <taxon>Bacteria</taxon>
        <taxon>Bacillati</taxon>
        <taxon>Actinomycetota</taxon>
        <taxon>Actinomycetes</taxon>
        <taxon>Micrococcales</taxon>
        <taxon>Microbacteriaceae</taxon>
        <taxon>Labedella</taxon>
    </lineage>
</organism>
<dbReference type="InterPro" id="IPR000515">
    <property type="entry name" value="MetI-like"/>
</dbReference>
<evidence type="ECO:0000256" key="2">
    <source>
        <dbReference type="ARBA" id="ARBA00022448"/>
    </source>
</evidence>
<feature type="transmembrane region" description="Helical" evidence="7">
    <location>
        <begin position="54"/>
        <end position="82"/>
    </location>
</feature>
<dbReference type="PROSITE" id="PS50928">
    <property type="entry name" value="ABC_TM1"/>
    <property type="match status" value="1"/>
</dbReference>
<dbReference type="SUPFAM" id="SSF161098">
    <property type="entry name" value="MetI-like"/>
    <property type="match status" value="1"/>
</dbReference>
<evidence type="ECO:0000259" key="8">
    <source>
        <dbReference type="PROSITE" id="PS50928"/>
    </source>
</evidence>
<evidence type="ECO:0000313" key="9">
    <source>
        <dbReference type="EMBL" id="RWZ64593.1"/>
    </source>
</evidence>
<dbReference type="GO" id="GO:0005886">
    <property type="term" value="C:plasma membrane"/>
    <property type="evidence" value="ECO:0007669"/>
    <property type="project" value="UniProtKB-SubCell"/>
</dbReference>
<keyword evidence="2 7" id="KW-0813">Transport</keyword>
<keyword evidence="4 7" id="KW-0812">Transmembrane</keyword>
<dbReference type="InterPro" id="IPR035906">
    <property type="entry name" value="MetI-like_sf"/>
</dbReference>
<comment type="caution">
    <text evidence="9">The sequence shown here is derived from an EMBL/GenBank/DDBJ whole genome shotgun (WGS) entry which is preliminary data.</text>
</comment>
<feature type="transmembrane region" description="Helical" evidence="7">
    <location>
        <begin position="94"/>
        <end position="115"/>
    </location>
</feature>
<dbReference type="InterPro" id="IPR050901">
    <property type="entry name" value="BP-dep_ABC_trans_perm"/>
</dbReference>
<feature type="transmembrane region" description="Helical" evidence="7">
    <location>
        <begin position="127"/>
        <end position="150"/>
    </location>
</feature>
<dbReference type="OrthoDB" id="3521657at2"/>
<evidence type="ECO:0000256" key="4">
    <source>
        <dbReference type="ARBA" id="ARBA00022692"/>
    </source>
</evidence>
<evidence type="ECO:0000256" key="7">
    <source>
        <dbReference type="RuleBase" id="RU363032"/>
    </source>
</evidence>
<dbReference type="AlphaFoldDB" id="A0A444QD56"/>
<feature type="transmembrane region" description="Helical" evidence="7">
    <location>
        <begin position="233"/>
        <end position="252"/>
    </location>
</feature>
<comment type="subcellular location">
    <subcellularLocation>
        <location evidence="1 7">Cell membrane</location>
        <topology evidence="1 7">Multi-pass membrane protein</topology>
    </subcellularLocation>
</comment>
<gene>
    <name evidence="9" type="ORF">ELQ92_07525</name>
</gene>
<evidence type="ECO:0000256" key="6">
    <source>
        <dbReference type="ARBA" id="ARBA00023136"/>
    </source>
</evidence>
<evidence type="ECO:0000313" key="10">
    <source>
        <dbReference type="Proteomes" id="UP000288603"/>
    </source>
</evidence>
<evidence type="ECO:0000256" key="5">
    <source>
        <dbReference type="ARBA" id="ARBA00022989"/>
    </source>
</evidence>
<dbReference type="GO" id="GO:0055085">
    <property type="term" value="P:transmembrane transport"/>
    <property type="evidence" value="ECO:0007669"/>
    <property type="project" value="InterPro"/>
</dbReference>
<dbReference type="CDD" id="cd06261">
    <property type="entry name" value="TM_PBP2"/>
    <property type="match status" value="1"/>
</dbReference>
<protein>
    <submittedName>
        <fullName evidence="9">Carbohydrate ABC transporter permease</fullName>
    </submittedName>
</protein>
<dbReference type="EMBL" id="RZNC01000002">
    <property type="protein sequence ID" value="RWZ64593.1"/>
    <property type="molecule type" value="Genomic_DNA"/>
</dbReference>
<keyword evidence="10" id="KW-1185">Reference proteome</keyword>
<dbReference type="Proteomes" id="UP000288603">
    <property type="component" value="Unassembled WGS sequence"/>
</dbReference>
<sequence>MKVSRTETTLTHALLVVAAIIAVYPLVSIVLSALRGRDGSIGLASFDIAWERGGFGSALLSSAFISITVVVVTVILVSLAGFALATMRVPGGRLMLPILLLGLVLPYEVTVLPLYQLMSDWALLDTWWALILPQIGLSVPLGVFWMRSFFASVPGELLEAARIDGAGRFQTFRLVLLPVAGPAIATLSTILFLFTWNEFLLALVLVPQDPLVQTAPLALSFFAGAGRTIDPSVTAAAAVIVAAPIVVAYVILQRRLIAGLTEGAVK</sequence>
<dbReference type="RefSeq" id="WP_128498371.1">
    <property type="nucleotide sequence ID" value="NZ_RZNC01000002.1"/>
</dbReference>
<proteinExistence type="inferred from homology"/>
<dbReference type="PANTHER" id="PTHR32243:SF18">
    <property type="entry name" value="INNER MEMBRANE ABC TRANSPORTER PERMEASE PROTEIN YCJP"/>
    <property type="match status" value="1"/>
</dbReference>
<feature type="transmembrane region" description="Helical" evidence="7">
    <location>
        <begin position="171"/>
        <end position="196"/>
    </location>
</feature>
<keyword evidence="3" id="KW-1003">Cell membrane</keyword>
<dbReference type="Pfam" id="PF00528">
    <property type="entry name" value="BPD_transp_1"/>
    <property type="match status" value="1"/>
</dbReference>
<accession>A0A444QD56</accession>